<dbReference type="Gene3D" id="3.20.20.70">
    <property type="entry name" value="Aldolase class I"/>
    <property type="match status" value="1"/>
</dbReference>
<dbReference type="InterPro" id="IPR013785">
    <property type="entry name" value="Aldolase_TIM"/>
</dbReference>
<feature type="chain" id="PRO_5045125080" evidence="1">
    <location>
        <begin position="25"/>
        <end position="665"/>
    </location>
</feature>
<keyword evidence="1" id="KW-0732">Signal</keyword>
<reference evidence="2 3" key="1">
    <citation type="submission" date="2020-09" db="EMBL/GenBank/DDBJ databases">
        <title>Novel species of Mucilaginibacter isolated from a glacier on the Tibetan Plateau.</title>
        <authorList>
            <person name="Liu Q."/>
            <person name="Xin Y.-H."/>
        </authorList>
    </citation>
    <scope>NUCLEOTIDE SEQUENCE [LARGE SCALE GENOMIC DNA]</scope>
    <source>
        <strain evidence="2 3">ZT4R22</strain>
    </source>
</reference>
<dbReference type="PROSITE" id="PS51257">
    <property type="entry name" value="PROKAR_LIPOPROTEIN"/>
    <property type="match status" value="1"/>
</dbReference>
<dbReference type="SUPFAM" id="SSF51445">
    <property type="entry name" value="(Trans)glycosidases"/>
    <property type="match status" value="1"/>
</dbReference>
<evidence type="ECO:0000313" key="2">
    <source>
        <dbReference type="EMBL" id="MBD1364499.1"/>
    </source>
</evidence>
<keyword evidence="3" id="KW-1185">Reference proteome</keyword>
<sequence length="665" mass="73189">MARFNRTVFVLAIALACCCGQSFAQITYSGVQPGKAAVTLAKGGITLQNKVLRLSLLVNDGKIGIASFDDKQTQSHLRLSNAPLFEITQGDGAIISSNDFLLTGNPKIIITDYKKPGKEVQAILRNAKAGITVNWQAILTDGANFVTQIFTFQSAASVKISKITLVKLPSSAGLKQVGTVDGSPLVKGTMFFALEHPMSQASAIKAFTTVYLPRQEALKVGQPLTISAVFGVTPKGQLRRGFLYYTELARAQSYKQVLHYNSWFDLSWVDRKLSETDCLDRITVFTDSLVKKRHVKMDAFLFDDGWDDNQSLWQFNSGFPNGFSKLSAATKASGAALGVWVSPWGGYDEPKLQRLAFGIKQSPPFETNDNGFSLTGPVYNKRFRAVTTRFIKDYNVAMFKFDGVGAGNGANGASITYQKDIEAFLSLINGLREEKPNLYLSLTVGTWPSAYWLKYGDAIWRAGDDTGLAGDGPKRQQWITYKDGQAYQNIVKRAPLFPLNSLMYHGVCIAANGLPGKLEMDDKNIADEIWAFFGTGTGLQELYADPHKLSTNNWDCIKTAANWARANKKALADTHWFGGDPLKSQVYGYAGWAAGKGVLTIRNPTAQTQTFTVKVRDVLDLPSTSTDNYRFFDARDAKHPQVYAGRAIKITLAPYEVKVMDAKPF</sequence>
<name>A0ABR7WQA1_9SPHI</name>
<comment type="caution">
    <text evidence="2">The sequence shown here is derived from an EMBL/GenBank/DDBJ whole genome shotgun (WGS) entry which is preliminary data.</text>
</comment>
<accession>A0ABR7WQA1</accession>
<organism evidence="2 3">
    <name type="scientific">Mucilaginibacter pankratovii</name>
    <dbReference type="NCBI Taxonomy" id="2772110"/>
    <lineage>
        <taxon>Bacteria</taxon>
        <taxon>Pseudomonadati</taxon>
        <taxon>Bacteroidota</taxon>
        <taxon>Sphingobacteriia</taxon>
        <taxon>Sphingobacteriales</taxon>
        <taxon>Sphingobacteriaceae</taxon>
        <taxon>Mucilaginibacter</taxon>
    </lineage>
</organism>
<dbReference type="RefSeq" id="WP_191189161.1">
    <property type="nucleotide sequence ID" value="NZ_JACWMY010000005.1"/>
</dbReference>
<gene>
    <name evidence="2" type="ORF">IDJ77_11825</name>
</gene>
<proteinExistence type="predicted"/>
<dbReference type="EMBL" id="JACWMY010000005">
    <property type="protein sequence ID" value="MBD1364499.1"/>
    <property type="molecule type" value="Genomic_DNA"/>
</dbReference>
<protein>
    <submittedName>
        <fullName evidence="2">Enterotoxin</fullName>
    </submittedName>
</protein>
<evidence type="ECO:0000256" key="1">
    <source>
        <dbReference type="SAM" id="SignalP"/>
    </source>
</evidence>
<dbReference type="InterPro" id="IPR017853">
    <property type="entry name" value="GH"/>
</dbReference>
<dbReference type="Proteomes" id="UP000606600">
    <property type="component" value="Unassembled WGS sequence"/>
</dbReference>
<feature type="signal peptide" evidence="1">
    <location>
        <begin position="1"/>
        <end position="24"/>
    </location>
</feature>
<evidence type="ECO:0000313" key="3">
    <source>
        <dbReference type="Proteomes" id="UP000606600"/>
    </source>
</evidence>